<dbReference type="SMART" id="SM00758">
    <property type="entry name" value="PA14"/>
    <property type="match status" value="1"/>
</dbReference>
<evidence type="ECO:0000313" key="9">
    <source>
        <dbReference type="EMBL" id="NEW73696.1"/>
    </source>
</evidence>
<dbReference type="PROSITE" id="PS51820">
    <property type="entry name" value="PA14"/>
    <property type="match status" value="1"/>
</dbReference>
<accession>A0A6G4AJS7</accession>
<dbReference type="GO" id="GO:0004560">
    <property type="term" value="F:alpha-L-fucosidase activity"/>
    <property type="evidence" value="ECO:0007669"/>
    <property type="project" value="InterPro"/>
</dbReference>
<evidence type="ECO:0000256" key="3">
    <source>
        <dbReference type="ARBA" id="ARBA00012662"/>
    </source>
</evidence>
<organism evidence="9 10">
    <name type="scientific">Streptomyces rhizosphaericus</name>
    <dbReference type="NCBI Taxonomy" id="114699"/>
    <lineage>
        <taxon>Bacteria</taxon>
        <taxon>Bacillati</taxon>
        <taxon>Actinomycetota</taxon>
        <taxon>Actinomycetes</taxon>
        <taxon>Kitasatosporales</taxon>
        <taxon>Streptomycetaceae</taxon>
        <taxon>Streptomyces</taxon>
        <taxon>Streptomyces violaceusniger group</taxon>
    </lineage>
</organism>
<evidence type="ECO:0000256" key="7">
    <source>
        <dbReference type="SAM" id="SignalP"/>
    </source>
</evidence>
<evidence type="ECO:0000313" key="10">
    <source>
        <dbReference type="Proteomes" id="UP000476310"/>
    </source>
</evidence>
<dbReference type="Pfam" id="PF01120">
    <property type="entry name" value="Alpha_L_fucos"/>
    <property type="match status" value="1"/>
</dbReference>
<dbReference type="Gene3D" id="3.20.20.80">
    <property type="entry name" value="Glycosidases"/>
    <property type="match status" value="1"/>
</dbReference>
<evidence type="ECO:0000256" key="1">
    <source>
        <dbReference type="ARBA" id="ARBA00004071"/>
    </source>
</evidence>
<gene>
    <name evidence="9" type="ORF">G4H13_25845</name>
</gene>
<dbReference type="SUPFAM" id="SSF51445">
    <property type="entry name" value="(Trans)glycosidases"/>
    <property type="match status" value="1"/>
</dbReference>
<evidence type="ECO:0000256" key="4">
    <source>
        <dbReference type="ARBA" id="ARBA00022729"/>
    </source>
</evidence>
<keyword evidence="6" id="KW-0326">Glycosidase</keyword>
<evidence type="ECO:0000259" key="8">
    <source>
        <dbReference type="PROSITE" id="PS51820"/>
    </source>
</evidence>
<dbReference type="GO" id="GO:0006004">
    <property type="term" value="P:fucose metabolic process"/>
    <property type="evidence" value="ECO:0007669"/>
    <property type="project" value="InterPro"/>
</dbReference>
<feature type="domain" description="PA14" evidence="8">
    <location>
        <begin position="465"/>
        <end position="604"/>
    </location>
</feature>
<comment type="similarity">
    <text evidence="2">Belongs to the glycosyl hydrolase 29 family.</text>
</comment>
<dbReference type="InterPro" id="IPR017853">
    <property type="entry name" value="GH"/>
</dbReference>
<name>A0A6G4AJS7_9ACTN</name>
<feature type="chain" id="PRO_5026320435" description="alpha-L-fucosidase" evidence="7">
    <location>
        <begin position="33"/>
        <end position="617"/>
    </location>
</feature>
<sequence length="617" mass="68031">MRSHLTRLRPIATCVAALLAAFVVVAPQPAWAAPSDNFAIDDPLSSPRTQWWTDARFGLFLHWGVYSAFRGEYSRPDGTTCRDAEWIKRNCAIPDSAYMARASTWNPTSFDANAIVKLAKDAGQKYIVITAKHHDGFAMWPTKVNDYNIRQRTPFQRDPLRELADAARANGLHFGVYYSIWDWHDPDALPGGNYPAYLDRAKAQIKELITDYDPEVLWFDGSYKGYTDPPNPYSFEDGARMESYVRGLKPGIIINERSIDHHGADNYHLYRPGDGDFTTPEGYYPTSPSPSELMETCDNVSDRWGYAYWDNNFKSPTTLTRDLIHSTSIDSNFLLNVGPTDTGAISPGHTSALRGMKDWAATHGVAIYGAGFSGLTSQPSWGRITRKGNKLYLHAYTWPGAGGSLHVTARSPFTVTAARVLGSDQTVTVRTAGDGYDFTPSGSATNPIATVIEADIATPAPAAAGTGTGLKAEFWTNTTFTGTPAVTRTDPTINYLWRYEGSPAPSIGTDNFSSRWTGKIQPRYSETYTFTTISDDTVRLWINGQLIIDNTTPHLPTWNQGSINLTAGQLYDIKLEQTENGGEAAAKLIWTSPNTPKQAVPRTQLYPTTTLDDDAPA</sequence>
<dbReference type="InterPro" id="IPR057739">
    <property type="entry name" value="Glyco_hydro_29_N"/>
</dbReference>
<proteinExistence type="inferred from homology"/>
<evidence type="ECO:0000256" key="2">
    <source>
        <dbReference type="ARBA" id="ARBA00007951"/>
    </source>
</evidence>
<dbReference type="GO" id="GO:0016139">
    <property type="term" value="P:glycoside catabolic process"/>
    <property type="evidence" value="ECO:0007669"/>
    <property type="project" value="TreeGrafter"/>
</dbReference>
<dbReference type="RefSeq" id="WP_164430887.1">
    <property type="nucleotide sequence ID" value="NZ_JAAIKT010000034.1"/>
</dbReference>
<dbReference type="PRINTS" id="PR00741">
    <property type="entry name" value="GLHYDRLASE29"/>
</dbReference>
<dbReference type="EC" id="3.2.1.51" evidence="3"/>
<keyword evidence="10" id="KW-1185">Reference proteome</keyword>
<comment type="function">
    <text evidence="1">Alpha-L-fucosidase is responsible for hydrolyzing the alpha-1,6-linked fucose joined to the reducing-end N-acetylglucosamine of the carbohydrate moieties of glycoproteins.</text>
</comment>
<protein>
    <recommendedName>
        <fullName evidence="3">alpha-L-fucosidase</fullName>
        <ecNumber evidence="3">3.2.1.51</ecNumber>
    </recommendedName>
</protein>
<comment type="caution">
    <text evidence="9">The sequence shown here is derived from an EMBL/GenBank/DDBJ whole genome shotgun (WGS) entry which is preliminary data.</text>
</comment>
<dbReference type="Proteomes" id="UP000476310">
    <property type="component" value="Unassembled WGS sequence"/>
</dbReference>
<dbReference type="EMBL" id="JAAIKT010000034">
    <property type="protein sequence ID" value="NEW73696.1"/>
    <property type="molecule type" value="Genomic_DNA"/>
</dbReference>
<keyword evidence="4 7" id="KW-0732">Signal</keyword>
<dbReference type="PANTHER" id="PTHR10030">
    <property type="entry name" value="ALPHA-L-FUCOSIDASE"/>
    <property type="match status" value="1"/>
</dbReference>
<dbReference type="PANTHER" id="PTHR10030:SF37">
    <property type="entry name" value="ALPHA-L-FUCOSIDASE-RELATED"/>
    <property type="match status" value="1"/>
</dbReference>
<keyword evidence="5" id="KW-0378">Hydrolase</keyword>
<dbReference type="Pfam" id="PF07691">
    <property type="entry name" value="PA14"/>
    <property type="match status" value="1"/>
</dbReference>
<dbReference type="SMART" id="SM00812">
    <property type="entry name" value="Alpha_L_fucos"/>
    <property type="match status" value="1"/>
</dbReference>
<dbReference type="InterPro" id="IPR000933">
    <property type="entry name" value="Glyco_hydro_29"/>
</dbReference>
<dbReference type="InterPro" id="IPR037524">
    <property type="entry name" value="PA14/GLEYA"/>
</dbReference>
<dbReference type="SUPFAM" id="SSF56988">
    <property type="entry name" value="Anthrax protective antigen"/>
    <property type="match status" value="1"/>
</dbReference>
<evidence type="ECO:0000256" key="6">
    <source>
        <dbReference type="ARBA" id="ARBA00023295"/>
    </source>
</evidence>
<dbReference type="GO" id="GO:0005764">
    <property type="term" value="C:lysosome"/>
    <property type="evidence" value="ECO:0007669"/>
    <property type="project" value="TreeGrafter"/>
</dbReference>
<dbReference type="Gene3D" id="3.90.182.10">
    <property type="entry name" value="Toxin - Anthrax Protective Antigen,domain 1"/>
    <property type="match status" value="1"/>
</dbReference>
<evidence type="ECO:0000256" key="5">
    <source>
        <dbReference type="ARBA" id="ARBA00022801"/>
    </source>
</evidence>
<reference evidence="9" key="1">
    <citation type="submission" date="2020-02" db="EMBL/GenBank/DDBJ databases">
        <title>A new Streptomyces sp. for controlling soil-borne diseases.</title>
        <authorList>
            <person name="Li X."/>
            <person name="Tian Y."/>
            <person name="Gao K."/>
        </authorList>
    </citation>
    <scope>NUCLEOTIDE SEQUENCE [LARGE SCALE GENOMIC DNA]</scope>
    <source>
        <strain evidence="9">0250</strain>
    </source>
</reference>
<dbReference type="InterPro" id="IPR011658">
    <property type="entry name" value="PA14_dom"/>
</dbReference>
<dbReference type="AlphaFoldDB" id="A0A6G4AJS7"/>
<feature type="signal peptide" evidence="7">
    <location>
        <begin position="1"/>
        <end position="32"/>
    </location>
</feature>
<dbReference type="InterPro" id="IPR016286">
    <property type="entry name" value="FUC_metazoa-typ"/>
</dbReference>